<dbReference type="Pfam" id="PF22998">
    <property type="entry name" value="GNAT_LYC1-like"/>
    <property type="match status" value="1"/>
</dbReference>
<feature type="compositionally biased region" description="Low complexity" evidence="1">
    <location>
        <begin position="7"/>
        <end position="16"/>
    </location>
</feature>
<feature type="region of interest" description="Disordered" evidence="1">
    <location>
        <begin position="1"/>
        <end position="21"/>
    </location>
</feature>
<reference evidence="3" key="1">
    <citation type="journal article" date="2020" name="Fungal Divers.">
        <title>Resolving the Mortierellaceae phylogeny through synthesis of multi-gene phylogenetics and phylogenomics.</title>
        <authorList>
            <person name="Vandepol N."/>
            <person name="Liber J."/>
            <person name="Desiro A."/>
            <person name="Na H."/>
            <person name="Kennedy M."/>
            <person name="Barry K."/>
            <person name="Grigoriev I.V."/>
            <person name="Miller A.N."/>
            <person name="O'Donnell K."/>
            <person name="Stajich J.E."/>
            <person name="Bonito G."/>
        </authorList>
    </citation>
    <scope>NUCLEOTIDE SEQUENCE</scope>
    <source>
        <strain evidence="3">NRRL 28262</strain>
    </source>
</reference>
<evidence type="ECO:0000313" key="3">
    <source>
        <dbReference type="EMBL" id="KAG0280712.1"/>
    </source>
</evidence>
<evidence type="ECO:0000259" key="2">
    <source>
        <dbReference type="Pfam" id="PF22998"/>
    </source>
</evidence>
<accession>A0AAD4DKP6</accession>
<dbReference type="PANTHER" id="PTHR34815:SF2">
    <property type="entry name" value="N-ACETYLTRANSFERASE DOMAIN-CONTAINING PROTEIN"/>
    <property type="match status" value="1"/>
</dbReference>
<dbReference type="AlphaFoldDB" id="A0AAD4DKP6"/>
<feature type="domain" description="LYC1 C-terminal" evidence="2">
    <location>
        <begin position="249"/>
        <end position="453"/>
    </location>
</feature>
<name>A0AAD4DKP6_9FUNG</name>
<dbReference type="SUPFAM" id="SSF55729">
    <property type="entry name" value="Acyl-CoA N-acyltransferases (Nat)"/>
    <property type="match status" value="1"/>
</dbReference>
<dbReference type="InterPro" id="IPR016181">
    <property type="entry name" value="Acyl_CoA_acyltransferase"/>
</dbReference>
<sequence>MTEATKKPTTTPTSKPAPIRGPAPYLLSDLILIPTTVPEIIQRTWTNNMEEWAKGVPLDKYHAREQHIVATTEFSSDQRLITWILVPRPDADVTPAYAASGAGPGAGVGKVGEDVNFRVQGGFDPMDVSNENLERILGAVETYERPGMVARVGDERVEDVSSMSVASVYVPSKYRHHGYGKLMMKLLWEQMETKDIAFTFLYSDLGPDFYGDFGWTARLSTQIVIPTTFTLPAPPTARTRGSVRRTILQPVATDTQLKELIDQDALLVRQDLEQRLAVALATDEPQETETERFVAVTPEISAIQWLYARAWFNASVLFSKNFTPAMIETSLKYGVSVSGSNNNQFVLWHHDFTDDNLFILRWRLDPSSPAKDEDEDLDAIALAFAEAAQEEAKKWKLSKIVFWNGDEALATLLGLKVQVRKDSIPSLGLLNTPYPGHTPARLEWVLNQKYSWC</sequence>
<dbReference type="InterPro" id="IPR053013">
    <property type="entry name" value="LAT"/>
</dbReference>
<dbReference type="Gene3D" id="3.40.630.30">
    <property type="match status" value="1"/>
</dbReference>
<comment type="caution">
    <text evidence="3">The sequence shown here is derived from an EMBL/GenBank/DDBJ whole genome shotgun (WGS) entry which is preliminary data.</text>
</comment>
<evidence type="ECO:0000313" key="4">
    <source>
        <dbReference type="Proteomes" id="UP001194580"/>
    </source>
</evidence>
<protein>
    <recommendedName>
        <fullName evidence="2">LYC1 C-terminal domain-containing protein</fullName>
    </recommendedName>
</protein>
<keyword evidence="4" id="KW-1185">Reference proteome</keyword>
<dbReference type="InterPro" id="IPR055100">
    <property type="entry name" value="GNAT_LYC1-like"/>
</dbReference>
<proteinExistence type="predicted"/>
<dbReference type="PANTHER" id="PTHR34815">
    <property type="entry name" value="LYSINE ACETYLTRANSFERASE"/>
    <property type="match status" value="1"/>
</dbReference>
<gene>
    <name evidence="3" type="ORF">BGZ95_009095</name>
</gene>
<dbReference type="Proteomes" id="UP001194580">
    <property type="component" value="Unassembled WGS sequence"/>
</dbReference>
<organism evidence="3 4">
    <name type="scientific">Linnemannia exigua</name>
    <dbReference type="NCBI Taxonomy" id="604196"/>
    <lineage>
        <taxon>Eukaryota</taxon>
        <taxon>Fungi</taxon>
        <taxon>Fungi incertae sedis</taxon>
        <taxon>Mucoromycota</taxon>
        <taxon>Mortierellomycotina</taxon>
        <taxon>Mortierellomycetes</taxon>
        <taxon>Mortierellales</taxon>
        <taxon>Mortierellaceae</taxon>
        <taxon>Linnemannia</taxon>
    </lineage>
</organism>
<dbReference type="EMBL" id="JAAAIL010000051">
    <property type="protein sequence ID" value="KAG0280712.1"/>
    <property type="molecule type" value="Genomic_DNA"/>
</dbReference>
<evidence type="ECO:0000256" key="1">
    <source>
        <dbReference type="SAM" id="MobiDB-lite"/>
    </source>
</evidence>